<gene>
    <name evidence="3" type="ORF">Prudu_000982</name>
</gene>
<protein>
    <submittedName>
        <fullName evidence="3">Transposable element protein</fullName>
    </submittedName>
</protein>
<feature type="domain" description="Integrase catalytic" evidence="2">
    <location>
        <begin position="107"/>
        <end position="200"/>
    </location>
</feature>
<keyword evidence="1" id="KW-0472">Membrane</keyword>
<dbReference type="PANTHER" id="PTHR42648:SF22">
    <property type="entry name" value="REVERSE TRANSCRIPTASE TY1_COPIA-TYPE DOMAIN-CONTAINING PROTEIN"/>
    <property type="match status" value="1"/>
</dbReference>
<dbReference type="PANTHER" id="PTHR42648">
    <property type="entry name" value="TRANSPOSASE, PUTATIVE-RELATED"/>
    <property type="match status" value="1"/>
</dbReference>
<feature type="transmembrane region" description="Helical" evidence="1">
    <location>
        <begin position="187"/>
        <end position="208"/>
    </location>
</feature>
<dbReference type="InterPro" id="IPR036397">
    <property type="entry name" value="RNaseH_sf"/>
</dbReference>
<dbReference type="AlphaFoldDB" id="A0A4Y1QMJ4"/>
<feature type="non-terminal residue" evidence="3">
    <location>
        <position position="355"/>
    </location>
</feature>
<evidence type="ECO:0000313" key="3">
    <source>
        <dbReference type="EMBL" id="BBG93078.1"/>
    </source>
</evidence>
<dbReference type="InterPro" id="IPR039537">
    <property type="entry name" value="Retrotran_Ty1/copia-like"/>
</dbReference>
<feature type="transmembrane region" description="Helical" evidence="1">
    <location>
        <begin position="328"/>
        <end position="347"/>
    </location>
</feature>
<dbReference type="Pfam" id="PF25597">
    <property type="entry name" value="SH3_retrovirus"/>
    <property type="match status" value="1"/>
</dbReference>
<dbReference type="InterPro" id="IPR001584">
    <property type="entry name" value="Integrase_cat-core"/>
</dbReference>
<keyword evidence="1" id="KW-1133">Transmembrane helix</keyword>
<dbReference type="GO" id="GO:0015074">
    <property type="term" value="P:DNA integration"/>
    <property type="evidence" value="ECO:0007669"/>
    <property type="project" value="InterPro"/>
</dbReference>
<evidence type="ECO:0000259" key="2">
    <source>
        <dbReference type="PROSITE" id="PS50994"/>
    </source>
</evidence>
<dbReference type="InterPro" id="IPR057670">
    <property type="entry name" value="SH3_retrovirus"/>
</dbReference>
<dbReference type="Gene3D" id="3.30.420.10">
    <property type="entry name" value="Ribonuclease H-like superfamily/Ribonuclease H"/>
    <property type="match status" value="1"/>
</dbReference>
<dbReference type="SUPFAM" id="SSF53098">
    <property type="entry name" value="Ribonuclease H-like"/>
    <property type="match status" value="1"/>
</dbReference>
<accession>A0A4Y1QMJ4</accession>
<dbReference type="GO" id="GO:0003676">
    <property type="term" value="F:nucleic acid binding"/>
    <property type="evidence" value="ECO:0007669"/>
    <property type="project" value="InterPro"/>
</dbReference>
<name>A0A4Y1QMJ4_PRUDU</name>
<sequence>MEVGRLLGVVLREGAYTMWMMCVRANFYQSRGSNRAFEDQVWLWHLRLGHASFGYLEHLFPSLFSGCKPSDFKCDICILAKSHRATYLGPAPVTTTYSFHWFVLCYDIGGEYAKKVLQSYFQENGILHETTCPYTHQHNDVVERKNRQLLQIIRAILMVLTCHHVYFLNRVPTSVLQFKMRLAKLEVYVSIPSHLTLLPHVFLCVAFVHLQKHQSTKLDPCVVKCVFVGYYPHQNLVSPSLVLGESNVEELKWMEIFQDNIEVNWLAMRDVVASTEPAYTKLISTALPTTEPVNVTLLATEPFIVTPLSTISLCRCHKGRNRLVVNKFILLNINLMVLLTCIMLDLWPKVLLILM</sequence>
<proteinExistence type="predicted"/>
<reference evidence="3" key="1">
    <citation type="journal article" date="2019" name="Science">
        <title>Mutation of a bHLH transcription factor allowed almond domestication.</title>
        <authorList>
            <person name="Sanchez-Perez R."/>
            <person name="Pavan S."/>
            <person name="Mazzeo R."/>
            <person name="Moldovan C."/>
            <person name="Aiese Cigliano R."/>
            <person name="Del Cueto J."/>
            <person name="Ricciardi F."/>
            <person name="Lotti C."/>
            <person name="Ricciardi L."/>
            <person name="Dicenta F."/>
            <person name="Lopez-Marques R.L."/>
            <person name="Lindberg Moller B."/>
        </authorList>
    </citation>
    <scope>NUCLEOTIDE SEQUENCE</scope>
</reference>
<evidence type="ECO:0000256" key="1">
    <source>
        <dbReference type="SAM" id="Phobius"/>
    </source>
</evidence>
<dbReference type="Pfam" id="PF13976">
    <property type="entry name" value="gag_pre-integrs"/>
    <property type="match status" value="1"/>
</dbReference>
<dbReference type="EMBL" id="AP019297">
    <property type="protein sequence ID" value="BBG93078.1"/>
    <property type="molecule type" value="Genomic_DNA"/>
</dbReference>
<organism evidence="3">
    <name type="scientific">Prunus dulcis</name>
    <name type="common">Almond</name>
    <name type="synonym">Amygdalus dulcis</name>
    <dbReference type="NCBI Taxonomy" id="3755"/>
    <lineage>
        <taxon>Eukaryota</taxon>
        <taxon>Viridiplantae</taxon>
        <taxon>Streptophyta</taxon>
        <taxon>Embryophyta</taxon>
        <taxon>Tracheophyta</taxon>
        <taxon>Spermatophyta</taxon>
        <taxon>Magnoliopsida</taxon>
        <taxon>eudicotyledons</taxon>
        <taxon>Gunneridae</taxon>
        <taxon>Pentapetalae</taxon>
        <taxon>rosids</taxon>
        <taxon>fabids</taxon>
        <taxon>Rosales</taxon>
        <taxon>Rosaceae</taxon>
        <taxon>Amygdaloideae</taxon>
        <taxon>Amygdaleae</taxon>
        <taxon>Prunus</taxon>
    </lineage>
</organism>
<dbReference type="InterPro" id="IPR025724">
    <property type="entry name" value="GAG-pre-integrase_dom"/>
</dbReference>
<dbReference type="PROSITE" id="PS50994">
    <property type="entry name" value="INTEGRASE"/>
    <property type="match status" value="1"/>
</dbReference>
<keyword evidence="1" id="KW-0812">Transmembrane</keyword>
<dbReference type="InterPro" id="IPR012337">
    <property type="entry name" value="RNaseH-like_sf"/>
</dbReference>